<organism evidence="1 2">
    <name type="scientific">Streptomyces amritsarensis</name>
    <dbReference type="NCBI Taxonomy" id="681158"/>
    <lineage>
        <taxon>Bacteria</taxon>
        <taxon>Bacillati</taxon>
        <taxon>Actinomycetota</taxon>
        <taxon>Actinomycetes</taxon>
        <taxon>Kitasatosporales</taxon>
        <taxon>Streptomycetaceae</taxon>
        <taxon>Streptomyces</taxon>
    </lineage>
</organism>
<keyword evidence="2" id="KW-1185">Reference proteome</keyword>
<proteinExistence type="predicted"/>
<dbReference type="Proteomes" id="UP000187151">
    <property type="component" value="Unassembled WGS sequence"/>
</dbReference>
<accession>A0ABX3G1C7</accession>
<evidence type="ECO:0000313" key="2">
    <source>
        <dbReference type="Proteomes" id="UP000187151"/>
    </source>
</evidence>
<reference evidence="1 2" key="1">
    <citation type="submission" date="2016-01" db="EMBL/GenBank/DDBJ databases">
        <title>Streptomyces amritsarensis strain MTCC 11845 genome sequencing and assembly.</title>
        <authorList>
            <person name="Sharma D."/>
            <person name="Nair G.R."/>
            <person name="Kaur G."/>
            <person name="Manhas R.K."/>
            <person name="Mayilraj S."/>
        </authorList>
    </citation>
    <scope>NUCLEOTIDE SEQUENCE [LARGE SCALE GENOMIC DNA]</scope>
    <source>
        <strain evidence="1 2">MTCC 11845</strain>
    </source>
</reference>
<evidence type="ECO:0000313" key="1">
    <source>
        <dbReference type="EMBL" id="OLZ64840.1"/>
    </source>
</evidence>
<gene>
    <name evidence="1" type="ORF">AVW11_17955</name>
</gene>
<protein>
    <submittedName>
        <fullName evidence="1">Uncharacterized protein</fullName>
    </submittedName>
</protein>
<dbReference type="EMBL" id="MQUR01000039">
    <property type="protein sequence ID" value="OLZ64840.1"/>
    <property type="molecule type" value="Genomic_DNA"/>
</dbReference>
<comment type="caution">
    <text evidence="1">The sequence shown here is derived from an EMBL/GenBank/DDBJ whole genome shotgun (WGS) entry which is preliminary data.</text>
</comment>
<name>A0ABX3G1C7_9ACTN</name>
<dbReference type="RefSeq" id="WP_060177657.1">
    <property type="nucleotide sequence ID" value="NZ_MQUR01000039.1"/>
</dbReference>
<sequence>MADENLERDAKSNFLGMLRELQDMAGFRTTEELYRATRAAAPTGSDTVGRSAFFANYGGQPAQFPDWNRFCRPFVVACLEQARTSDSPARANGLTDLGSVAVWRGLHHRAERGEIVDLPFTMPSPPDKAPAPSAKARAARAQRARTRSEILSDVGMVETLRALYPRHCMVELWGQTMPICAYPAAATTELEAVLGRLHGAALPHWTEYDEEFDPHEGREAFDRYVAKYGAMTEAERRAFFSGPTYALHELDLGGATGPRLDCKLGRYFTSLATSEDLDDELMNALADDPGRPVTLERLKRRRWLHDHVADPVVDGRHHSAAVSHATVVMLRAGDGTYDVLLPHRSEHVATHSHFNHIAPSGIFAPQTEEPFPPATEFSVKRNFYREWVEELYAADEHERPRFVGPPDPEGEPEVLRLKAMLGAQAQLYYTGVSVNLLTLRPEICLLLVIDDMEWLRREMRERRPFRFGWEYAQTPQTIRHRATGQPDHWSLRLDANLRPANGLRLNPSYLVPNAAAAIDLAVGALAGRS</sequence>